<gene>
    <name evidence="1" type="ORF">NCTC9695_03894</name>
</gene>
<accession>A0A3S5DLM2</accession>
<sequence length="36" mass="3608">MGTPYCGKGEPNQVVRVGHASPACVFGEVDVFGGAA</sequence>
<protein>
    <submittedName>
        <fullName evidence="1">Uncharacterized protein</fullName>
    </submittedName>
</protein>
<proteinExistence type="predicted"/>
<evidence type="ECO:0000313" key="1">
    <source>
        <dbReference type="EMBL" id="VEB43436.1"/>
    </source>
</evidence>
<name>A0A3S5DLM2_CHRVL</name>
<organism evidence="1 2">
    <name type="scientific">Chromobacterium violaceum</name>
    <dbReference type="NCBI Taxonomy" id="536"/>
    <lineage>
        <taxon>Bacteria</taxon>
        <taxon>Pseudomonadati</taxon>
        <taxon>Pseudomonadota</taxon>
        <taxon>Betaproteobacteria</taxon>
        <taxon>Neisseriales</taxon>
        <taxon>Chromobacteriaceae</taxon>
        <taxon>Chromobacterium</taxon>
    </lineage>
</organism>
<dbReference type="EMBL" id="LR134182">
    <property type="protein sequence ID" value="VEB43436.1"/>
    <property type="molecule type" value="Genomic_DNA"/>
</dbReference>
<dbReference type="Proteomes" id="UP000275777">
    <property type="component" value="Chromosome"/>
</dbReference>
<reference evidence="1 2" key="1">
    <citation type="submission" date="2018-12" db="EMBL/GenBank/DDBJ databases">
        <authorList>
            <consortium name="Pathogen Informatics"/>
        </authorList>
    </citation>
    <scope>NUCLEOTIDE SEQUENCE [LARGE SCALE GENOMIC DNA]</scope>
    <source>
        <strain evidence="1 2">NCTC9695</strain>
    </source>
</reference>
<dbReference type="AlphaFoldDB" id="A0A3S5DLM2"/>
<evidence type="ECO:0000313" key="2">
    <source>
        <dbReference type="Proteomes" id="UP000275777"/>
    </source>
</evidence>